<keyword evidence="1 5" id="KW-0489">Methyltransferase</keyword>
<evidence type="ECO:0000256" key="5">
    <source>
        <dbReference type="HAMAP-Rule" id="MF_02126"/>
    </source>
</evidence>
<dbReference type="PANTHER" id="PTHR18895:SF74">
    <property type="entry name" value="MTRF1L RELEASE FACTOR GLUTAMINE METHYLTRANSFERASE"/>
    <property type="match status" value="1"/>
</dbReference>
<dbReference type="InterPro" id="IPR050320">
    <property type="entry name" value="N5-glutamine_MTase"/>
</dbReference>
<dbReference type="EMBL" id="SIRE01000022">
    <property type="protein sequence ID" value="TBL72938.1"/>
    <property type="molecule type" value="Genomic_DNA"/>
</dbReference>
<evidence type="ECO:0000256" key="4">
    <source>
        <dbReference type="ARBA" id="ARBA00048391"/>
    </source>
</evidence>
<evidence type="ECO:0000256" key="2">
    <source>
        <dbReference type="ARBA" id="ARBA00022679"/>
    </source>
</evidence>
<dbReference type="Gene3D" id="1.10.8.10">
    <property type="entry name" value="DNA helicase RuvA subunit, C-terminal domain"/>
    <property type="match status" value="1"/>
</dbReference>
<dbReference type="InterPro" id="IPR019874">
    <property type="entry name" value="RF_methyltr_PrmC"/>
</dbReference>
<reference evidence="9 10" key="1">
    <citation type="submission" date="2019-02" db="EMBL/GenBank/DDBJ databases">
        <title>Paenibacillus sp. nov., isolated from surface-sterilized tissue of Thalictrum simplex L.</title>
        <authorList>
            <person name="Tuo L."/>
        </authorList>
    </citation>
    <scope>NUCLEOTIDE SEQUENCE [LARGE SCALE GENOMIC DNA]</scope>
    <source>
        <strain evidence="9 10">N2SHLJ1</strain>
    </source>
</reference>
<keyword evidence="3 5" id="KW-0949">S-adenosyl-L-methionine</keyword>
<dbReference type="InterPro" id="IPR040758">
    <property type="entry name" value="PrmC_N"/>
</dbReference>
<comment type="function">
    <text evidence="5">Methylates the class 1 translation termination release factors RF1/PrfA and RF2/PrfB on the glutamine residue of the universally conserved GGQ motif.</text>
</comment>
<keyword evidence="10" id="KW-1185">Reference proteome</keyword>
<feature type="region of interest" description="Disordered" evidence="6">
    <location>
        <begin position="1"/>
        <end position="52"/>
    </location>
</feature>
<dbReference type="InterPro" id="IPR004556">
    <property type="entry name" value="HemK-like"/>
</dbReference>
<dbReference type="NCBIfam" id="TIGR03534">
    <property type="entry name" value="RF_mod_PrmC"/>
    <property type="match status" value="1"/>
</dbReference>
<feature type="binding site" evidence="5">
    <location>
        <position position="203"/>
    </location>
    <ligand>
        <name>S-adenosyl-L-methionine</name>
        <dbReference type="ChEBI" id="CHEBI:59789"/>
    </ligand>
</feature>
<sequence length="349" mass="37194">MTTPDNNRDAAGGERFVKPAASADALANQAEPREGSEASAPQAVRRDNGLSGFGQRPATIREAFVKASSFLQSCDIGEAASNAELLLQHLLGVDRTGLFFRWSEPFPAGKEEAWDELLHRKAAGEPVQYITGEQEFYGLPFEVTPAVLIPRPETELLVEAVVRVGRGLWPAGAPLVADVGTGSGAIAVAAAAQCPSWQLLSSDISAAALAVARRNAARHGVAARIGFVEGDLLLPFIERQVALHAVVSNPPYIAADELPALQPEVRLYEPVTALVGGESGLEPYRRLAEQLPQLPAMPQLVGFEVGAGQAREVAAMLGRIADWDELTIIPDLAGIERHVLAIRKTAEKK</sequence>
<feature type="binding site" evidence="5">
    <location>
        <begin position="180"/>
        <end position="184"/>
    </location>
    <ligand>
        <name>S-adenosyl-L-methionine</name>
        <dbReference type="ChEBI" id="CHEBI:59789"/>
    </ligand>
</feature>
<evidence type="ECO:0000256" key="1">
    <source>
        <dbReference type="ARBA" id="ARBA00022603"/>
    </source>
</evidence>
<feature type="binding site" evidence="5">
    <location>
        <position position="249"/>
    </location>
    <ligand>
        <name>S-adenosyl-L-methionine</name>
        <dbReference type="ChEBI" id="CHEBI:59789"/>
    </ligand>
</feature>
<name>A0A4Q9DKU2_9BACL</name>
<dbReference type="Proteomes" id="UP000293142">
    <property type="component" value="Unassembled WGS sequence"/>
</dbReference>
<comment type="caution">
    <text evidence="9">The sequence shown here is derived from an EMBL/GenBank/DDBJ whole genome shotgun (WGS) entry which is preliminary data.</text>
</comment>
<keyword evidence="2 5" id="KW-0808">Transferase</keyword>
<dbReference type="GO" id="GO:0003676">
    <property type="term" value="F:nucleic acid binding"/>
    <property type="evidence" value="ECO:0007669"/>
    <property type="project" value="InterPro"/>
</dbReference>
<feature type="binding site" evidence="5">
    <location>
        <begin position="249"/>
        <end position="252"/>
    </location>
    <ligand>
        <name>substrate</name>
    </ligand>
</feature>
<evidence type="ECO:0000259" key="8">
    <source>
        <dbReference type="Pfam" id="PF17827"/>
    </source>
</evidence>
<dbReference type="EC" id="2.1.1.297" evidence="5"/>
<dbReference type="GO" id="GO:0102559">
    <property type="term" value="F:peptide chain release factor N(5)-glutamine methyltransferase activity"/>
    <property type="evidence" value="ECO:0007669"/>
    <property type="project" value="UniProtKB-EC"/>
</dbReference>
<evidence type="ECO:0000313" key="9">
    <source>
        <dbReference type="EMBL" id="TBL72938.1"/>
    </source>
</evidence>
<comment type="caution">
    <text evidence="5">Lacks conserved residue(s) required for the propagation of feature annotation.</text>
</comment>
<evidence type="ECO:0000256" key="6">
    <source>
        <dbReference type="SAM" id="MobiDB-lite"/>
    </source>
</evidence>
<dbReference type="AlphaFoldDB" id="A0A4Q9DKU2"/>
<dbReference type="OrthoDB" id="9800643at2"/>
<dbReference type="NCBIfam" id="TIGR00536">
    <property type="entry name" value="hemK_fam"/>
    <property type="match status" value="1"/>
</dbReference>
<feature type="domain" description="Release factor glutamine methyltransferase N-terminal" evidence="8">
    <location>
        <begin position="62"/>
        <end position="132"/>
    </location>
</feature>
<organism evidence="9 10">
    <name type="scientific">Paenibacillus thalictri</name>
    <dbReference type="NCBI Taxonomy" id="2527873"/>
    <lineage>
        <taxon>Bacteria</taxon>
        <taxon>Bacillati</taxon>
        <taxon>Bacillota</taxon>
        <taxon>Bacilli</taxon>
        <taxon>Bacillales</taxon>
        <taxon>Paenibacillaceae</taxon>
        <taxon>Paenibacillus</taxon>
    </lineage>
</organism>
<feature type="compositionally biased region" description="Basic and acidic residues" evidence="6">
    <location>
        <begin position="1"/>
        <end position="17"/>
    </location>
</feature>
<dbReference type="Pfam" id="PF05175">
    <property type="entry name" value="MTS"/>
    <property type="match status" value="1"/>
</dbReference>
<evidence type="ECO:0000259" key="7">
    <source>
        <dbReference type="Pfam" id="PF05175"/>
    </source>
</evidence>
<dbReference type="InterPro" id="IPR029063">
    <property type="entry name" value="SAM-dependent_MTases_sf"/>
</dbReference>
<comment type="similarity">
    <text evidence="5">Belongs to the protein N5-glutamine methyltransferase family. PrmC subfamily.</text>
</comment>
<dbReference type="RefSeq" id="WP_131016657.1">
    <property type="nucleotide sequence ID" value="NZ_SIRE01000022.1"/>
</dbReference>
<dbReference type="PANTHER" id="PTHR18895">
    <property type="entry name" value="HEMK METHYLTRANSFERASE"/>
    <property type="match status" value="1"/>
</dbReference>
<dbReference type="InterPro" id="IPR007848">
    <property type="entry name" value="Small_mtfrase_dom"/>
</dbReference>
<dbReference type="GO" id="GO:0032259">
    <property type="term" value="P:methylation"/>
    <property type="evidence" value="ECO:0007669"/>
    <property type="project" value="UniProtKB-KW"/>
</dbReference>
<dbReference type="SUPFAM" id="SSF53335">
    <property type="entry name" value="S-adenosyl-L-methionine-dependent methyltransferases"/>
    <property type="match status" value="1"/>
</dbReference>
<protein>
    <recommendedName>
        <fullName evidence="5">Release factor glutamine methyltransferase</fullName>
        <shortName evidence="5">RF MTase</shortName>
        <ecNumber evidence="5">2.1.1.297</ecNumber>
    </recommendedName>
    <alternativeName>
        <fullName evidence="5">N5-glutamine methyltransferase PrmC</fullName>
    </alternativeName>
    <alternativeName>
        <fullName evidence="5">Protein-(glutamine-N5) MTase PrmC</fullName>
    </alternativeName>
    <alternativeName>
        <fullName evidence="5">Protein-glutamine N-methyltransferase PrmC</fullName>
    </alternativeName>
</protein>
<evidence type="ECO:0000256" key="3">
    <source>
        <dbReference type="ARBA" id="ARBA00022691"/>
    </source>
</evidence>
<dbReference type="HAMAP" id="MF_02126">
    <property type="entry name" value="RF_methyltr_PrmC"/>
    <property type="match status" value="1"/>
</dbReference>
<comment type="catalytic activity">
    <reaction evidence="4 5">
        <text>L-glutaminyl-[peptide chain release factor] + S-adenosyl-L-methionine = N(5)-methyl-L-glutaminyl-[peptide chain release factor] + S-adenosyl-L-homocysteine + H(+)</text>
        <dbReference type="Rhea" id="RHEA:42896"/>
        <dbReference type="Rhea" id="RHEA-COMP:10271"/>
        <dbReference type="Rhea" id="RHEA-COMP:10272"/>
        <dbReference type="ChEBI" id="CHEBI:15378"/>
        <dbReference type="ChEBI" id="CHEBI:30011"/>
        <dbReference type="ChEBI" id="CHEBI:57856"/>
        <dbReference type="ChEBI" id="CHEBI:59789"/>
        <dbReference type="ChEBI" id="CHEBI:61891"/>
        <dbReference type="EC" id="2.1.1.297"/>
    </reaction>
</comment>
<proteinExistence type="inferred from homology"/>
<dbReference type="CDD" id="cd02440">
    <property type="entry name" value="AdoMet_MTases"/>
    <property type="match status" value="1"/>
</dbReference>
<evidence type="ECO:0000313" key="10">
    <source>
        <dbReference type="Proteomes" id="UP000293142"/>
    </source>
</evidence>
<gene>
    <name evidence="5 9" type="primary">prmC</name>
    <name evidence="9" type="ORF">EYB31_27285</name>
</gene>
<dbReference type="InterPro" id="IPR002052">
    <property type="entry name" value="DNA_methylase_N6_adenine_CS"/>
</dbReference>
<feature type="domain" description="Methyltransferase small" evidence="7">
    <location>
        <begin position="176"/>
        <end position="255"/>
    </location>
</feature>
<dbReference type="PROSITE" id="PS00092">
    <property type="entry name" value="N6_MTASE"/>
    <property type="match status" value="1"/>
</dbReference>
<accession>A0A4Q9DKU2</accession>
<dbReference type="Pfam" id="PF17827">
    <property type="entry name" value="PrmC_N"/>
    <property type="match status" value="1"/>
</dbReference>
<dbReference type="Gene3D" id="3.40.50.150">
    <property type="entry name" value="Vaccinia Virus protein VP39"/>
    <property type="match status" value="1"/>
</dbReference>